<feature type="compositionally biased region" description="Pro residues" evidence="1">
    <location>
        <begin position="190"/>
        <end position="204"/>
    </location>
</feature>
<keyword evidence="2" id="KW-0812">Transmembrane</keyword>
<dbReference type="SUPFAM" id="SSF52096">
    <property type="entry name" value="ClpP/crotonase"/>
    <property type="match status" value="1"/>
</dbReference>
<accession>A0A917BK59</accession>
<gene>
    <name evidence="3" type="ORF">GCM10007301_02360</name>
</gene>
<protein>
    <submittedName>
        <fullName evidence="3">Uncharacterized protein</fullName>
    </submittedName>
</protein>
<dbReference type="EMBL" id="BMCT01000001">
    <property type="protein sequence ID" value="GGF46388.1"/>
    <property type="molecule type" value="Genomic_DNA"/>
</dbReference>
<dbReference type="AlphaFoldDB" id="A0A917BK59"/>
<keyword evidence="4" id="KW-1185">Reference proteome</keyword>
<feature type="region of interest" description="Disordered" evidence="1">
    <location>
        <begin position="164"/>
        <end position="215"/>
    </location>
</feature>
<feature type="transmembrane region" description="Helical" evidence="2">
    <location>
        <begin position="116"/>
        <end position="136"/>
    </location>
</feature>
<keyword evidence="2" id="KW-1133">Transmembrane helix</keyword>
<feature type="transmembrane region" description="Helical" evidence="2">
    <location>
        <begin position="274"/>
        <end position="294"/>
    </location>
</feature>
<keyword evidence="2" id="KW-0472">Membrane</keyword>
<proteinExistence type="predicted"/>
<feature type="transmembrane region" description="Helical" evidence="2">
    <location>
        <begin position="239"/>
        <end position="262"/>
    </location>
</feature>
<evidence type="ECO:0000256" key="1">
    <source>
        <dbReference type="SAM" id="MobiDB-lite"/>
    </source>
</evidence>
<name>A0A917BK59_9HYPH</name>
<reference evidence="3" key="1">
    <citation type="journal article" date="2014" name="Int. J. Syst. Evol. Microbiol.">
        <title>Complete genome sequence of Corynebacterium casei LMG S-19264T (=DSM 44701T), isolated from a smear-ripened cheese.</title>
        <authorList>
            <consortium name="US DOE Joint Genome Institute (JGI-PGF)"/>
            <person name="Walter F."/>
            <person name="Albersmeier A."/>
            <person name="Kalinowski J."/>
            <person name="Ruckert C."/>
        </authorList>
    </citation>
    <scope>NUCLEOTIDE SEQUENCE</scope>
    <source>
        <strain evidence="3">CCM 7897</strain>
    </source>
</reference>
<comment type="caution">
    <text evidence="3">The sequence shown here is derived from an EMBL/GenBank/DDBJ whole genome shotgun (WGS) entry which is preliminary data.</text>
</comment>
<feature type="transmembrane region" description="Helical" evidence="2">
    <location>
        <begin position="69"/>
        <end position="96"/>
    </location>
</feature>
<sequence length="735" mass="79249">MPFRWARNVGVPGVLLAIPLVLQAYMAGNAKWLGLLFFPVGLTVLGGLSGFVASLALMRALKRGREAALRAVPLAAILGMMAVAGANALVGLVGVLASGTQGRILEEMVERPGRPVGFIAALLLIPVVVGFPISLFSRRGLRKALDLDTGDRVARRYMEELETADQETLKSEAGAAAEGDVQDAPASALSPPPLPSGPQPPPLPSTQRPPLLPPGHDGKHRRFNNFIARHWRGELSLPVSYWGISFLGAIVVAAVSALMAFLFDVDKGYEPRAIFFMLALVWATVVVVAVWQVVGTWRSAGTYSRQRRAMGRRTAWAVVARVMLVLTVIRAGVTFADTGIPQLRETYKMAFRGDPDMPAYALRVMRNGTEMEVSGGFKYGLTQDFEKVLAASPQVRVVHLTSVGGRLGEAAKLGEVIRAHGLDTYVSAHCESACTLAFVFGGRRWVAPDGKLGFHGPSFAGLRGAQLAASRQSMKADYVRAGIPTAFLDRALAVPGDDMWYPPLPELRMAKVITDVAARGQFAVSGYGMILTREKMATLLADSLPLYAALEARMPDAYGTLVDGFFEGYQSGLTQPELYHHLDEKVLPLLLAAKRTASDDVVVAYGRLALDQYLALQRDPARCYRFISQGAEEDGASAASLPPALKERALELAAQAVLSSAPRPEPDPKATDAAFRRVFAALRKQYGARVDVLEQSDVPAARQADYCAMVIAMQREILALQPAEAALLLRETQAQ</sequence>
<evidence type="ECO:0000256" key="2">
    <source>
        <dbReference type="SAM" id="Phobius"/>
    </source>
</evidence>
<reference evidence="3" key="2">
    <citation type="submission" date="2020-09" db="EMBL/GenBank/DDBJ databases">
        <authorList>
            <person name="Sun Q."/>
            <person name="Sedlacek I."/>
        </authorList>
    </citation>
    <scope>NUCLEOTIDE SEQUENCE</scope>
    <source>
        <strain evidence="3">CCM 7897</strain>
    </source>
</reference>
<feature type="transmembrane region" description="Helical" evidence="2">
    <location>
        <begin position="315"/>
        <end position="336"/>
    </location>
</feature>
<evidence type="ECO:0000313" key="3">
    <source>
        <dbReference type="EMBL" id="GGF46388.1"/>
    </source>
</evidence>
<organism evidence="3 4">
    <name type="scientific">Azorhizobium oxalatiphilum</name>
    <dbReference type="NCBI Taxonomy" id="980631"/>
    <lineage>
        <taxon>Bacteria</taxon>
        <taxon>Pseudomonadati</taxon>
        <taxon>Pseudomonadota</taxon>
        <taxon>Alphaproteobacteria</taxon>
        <taxon>Hyphomicrobiales</taxon>
        <taxon>Xanthobacteraceae</taxon>
        <taxon>Azorhizobium</taxon>
    </lineage>
</organism>
<dbReference type="InterPro" id="IPR029045">
    <property type="entry name" value="ClpP/crotonase-like_dom_sf"/>
</dbReference>
<dbReference type="Proteomes" id="UP000606044">
    <property type="component" value="Unassembled WGS sequence"/>
</dbReference>
<evidence type="ECO:0000313" key="4">
    <source>
        <dbReference type="Proteomes" id="UP000606044"/>
    </source>
</evidence>
<feature type="transmembrane region" description="Helical" evidence="2">
    <location>
        <begin position="36"/>
        <end position="57"/>
    </location>
</feature>